<evidence type="ECO:0000313" key="2">
    <source>
        <dbReference type="EMBL" id="RCL40545.1"/>
    </source>
</evidence>
<reference evidence="2 3" key="1">
    <citation type="journal article" date="2018" name="Microbiome">
        <title>Fine metagenomic profile of the Mediterranean stratified and mixed water columns revealed by assembly and recruitment.</title>
        <authorList>
            <person name="Haro-Moreno J.M."/>
            <person name="Lopez-Perez M."/>
            <person name="De La Torre J.R."/>
            <person name="Picazo A."/>
            <person name="Camacho A."/>
            <person name="Rodriguez-Valera F."/>
        </authorList>
    </citation>
    <scope>NUCLEOTIDE SEQUENCE [LARGE SCALE GENOMIC DNA]</scope>
    <source>
        <strain evidence="2">MED-G82</strain>
    </source>
</reference>
<gene>
    <name evidence="2" type="ORF">DBW96_03380</name>
</gene>
<proteinExistence type="predicted"/>
<accession>A0A368BTZ7</accession>
<dbReference type="InterPro" id="IPR000073">
    <property type="entry name" value="AB_hydrolase_1"/>
</dbReference>
<organism evidence="2 3">
    <name type="scientific">SAR86 cluster bacterium</name>
    <dbReference type="NCBI Taxonomy" id="2030880"/>
    <lineage>
        <taxon>Bacteria</taxon>
        <taxon>Pseudomonadati</taxon>
        <taxon>Pseudomonadota</taxon>
        <taxon>Gammaproteobacteria</taxon>
        <taxon>SAR86 cluster</taxon>
    </lineage>
</organism>
<dbReference type="Proteomes" id="UP000253307">
    <property type="component" value="Unassembled WGS sequence"/>
</dbReference>
<keyword evidence="2" id="KW-0378">Hydrolase</keyword>
<protein>
    <submittedName>
        <fullName evidence="2">Alpha/beta hydrolase</fullName>
    </submittedName>
</protein>
<feature type="domain" description="AB hydrolase-1" evidence="1">
    <location>
        <begin position="25"/>
        <end position="281"/>
    </location>
</feature>
<comment type="caution">
    <text evidence="2">The sequence shown here is derived from an EMBL/GenBank/DDBJ whole genome shotgun (WGS) entry which is preliminary data.</text>
</comment>
<dbReference type="PANTHER" id="PTHR43798:SF33">
    <property type="entry name" value="HYDROLASE, PUTATIVE (AFU_ORTHOLOGUE AFUA_2G14860)-RELATED"/>
    <property type="match status" value="1"/>
</dbReference>
<dbReference type="PRINTS" id="PR00412">
    <property type="entry name" value="EPOXHYDRLASE"/>
</dbReference>
<dbReference type="Pfam" id="PF12697">
    <property type="entry name" value="Abhydrolase_6"/>
    <property type="match status" value="1"/>
</dbReference>
<dbReference type="InterPro" id="IPR029058">
    <property type="entry name" value="AB_hydrolase_fold"/>
</dbReference>
<sequence>MQLNLKNHRANIFEKNPFDVNKTSIIFVPGAGMDHRIISMFNLEDLYDQFNILGIDLPGHGYTSGPIVDSIRDHTHFCIDVFNEIGIKKPIVIGHSWGGLVALDLATEFENKMTICMNIAYPFLVGDMLLDFAKGNLDQAVEFLMKYGIYKFPKTEIKTKGFGTMGSGFYGRSKGQIKSPYGTKVVEDDPVREIKLYPLKRLFNQSEKEISSIDLKSCNIFRLTDDQISKLKNIKYIFSEKDKLARFNPENILLKDIDHDKDIVILKDVGHFPYFEDPDLISNELVGMIKGK</sequence>
<dbReference type="InterPro" id="IPR000639">
    <property type="entry name" value="Epox_hydrolase-like"/>
</dbReference>
<dbReference type="InterPro" id="IPR050266">
    <property type="entry name" value="AB_hydrolase_sf"/>
</dbReference>
<dbReference type="SUPFAM" id="SSF53474">
    <property type="entry name" value="alpha/beta-Hydrolases"/>
    <property type="match status" value="1"/>
</dbReference>
<dbReference type="PANTHER" id="PTHR43798">
    <property type="entry name" value="MONOACYLGLYCEROL LIPASE"/>
    <property type="match status" value="1"/>
</dbReference>
<evidence type="ECO:0000259" key="1">
    <source>
        <dbReference type="Pfam" id="PF12697"/>
    </source>
</evidence>
<evidence type="ECO:0000313" key="3">
    <source>
        <dbReference type="Proteomes" id="UP000253307"/>
    </source>
</evidence>
<dbReference type="GO" id="GO:0016020">
    <property type="term" value="C:membrane"/>
    <property type="evidence" value="ECO:0007669"/>
    <property type="project" value="TreeGrafter"/>
</dbReference>
<dbReference type="GO" id="GO:0016787">
    <property type="term" value="F:hydrolase activity"/>
    <property type="evidence" value="ECO:0007669"/>
    <property type="project" value="UniProtKB-KW"/>
</dbReference>
<dbReference type="AlphaFoldDB" id="A0A368BTZ7"/>
<dbReference type="EMBL" id="QOPE01000024">
    <property type="protein sequence ID" value="RCL40545.1"/>
    <property type="molecule type" value="Genomic_DNA"/>
</dbReference>
<name>A0A368BTZ7_9GAMM</name>
<dbReference type="Gene3D" id="3.40.50.1820">
    <property type="entry name" value="alpha/beta hydrolase"/>
    <property type="match status" value="1"/>
</dbReference>